<dbReference type="InterPro" id="IPR050922">
    <property type="entry name" value="LytR/CpsA/Psr_CW_biosynth"/>
</dbReference>
<organism evidence="3 4">
    <name type="scientific">Paractinoplanes durhamensis</name>
    <dbReference type="NCBI Taxonomy" id="113563"/>
    <lineage>
        <taxon>Bacteria</taxon>
        <taxon>Bacillati</taxon>
        <taxon>Actinomycetota</taxon>
        <taxon>Actinomycetes</taxon>
        <taxon>Micromonosporales</taxon>
        <taxon>Micromonosporaceae</taxon>
        <taxon>Paractinoplanes</taxon>
    </lineage>
</organism>
<comment type="similarity">
    <text evidence="1">Belongs to the LytR/CpsA/Psr (LCP) family.</text>
</comment>
<evidence type="ECO:0000256" key="1">
    <source>
        <dbReference type="ARBA" id="ARBA00006068"/>
    </source>
</evidence>
<dbReference type="EMBL" id="BOML01000027">
    <property type="protein sequence ID" value="GIE01852.1"/>
    <property type="molecule type" value="Genomic_DNA"/>
</dbReference>
<evidence type="ECO:0000313" key="3">
    <source>
        <dbReference type="EMBL" id="GIE01852.1"/>
    </source>
</evidence>
<dbReference type="PANTHER" id="PTHR33392:SF6">
    <property type="entry name" value="POLYISOPRENYL-TEICHOIC ACID--PEPTIDOGLYCAN TEICHOIC ACID TRANSFERASE TAGU"/>
    <property type="match status" value="1"/>
</dbReference>
<dbReference type="NCBIfam" id="TIGR00350">
    <property type="entry name" value="lytR_cpsA_psr"/>
    <property type="match status" value="1"/>
</dbReference>
<dbReference type="Proteomes" id="UP000637628">
    <property type="component" value="Unassembled WGS sequence"/>
</dbReference>
<feature type="domain" description="Cell envelope-related transcriptional attenuator" evidence="2">
    <location>
        <begin position="93"/>
        <end position="288"/>
    </location>
</feature>
<dbReference type="RefSeq" id="WP_203727626.1">
    <property type="nucleotide sequence ID" value="NZ_BAAATX010000005.1"/>
</dbReference>
<proteinExistence type="inferred from homology"/>
<comment type="caution">
    <text evidence="3">The sequence shown here is derived from an EMBL/GenBank/DDBJ whole genome shotgun (WGS) entry which is preliminary data.</text>
</comment>
<evidence type="ECO:0000259" key="2">
    <source>
        <dbReference type="Pfam" id="PF03816"/>
    </source>
</evidence>
<name>A0ABQ3YWD8_9ACTN</name>
<accession>A0ABQ3YWD8</accession>
<reference evidence="3 4" key="1">
    <citation type="submission" date="2021-01" db="EMBL/GenBank/DDBJ databases">
        <title>Whole genome shotgun sequence of Actinoplanes durhamensis NBRC 14914.</title>
        <authorList>
            <person name="Komaki H."/>
            <person name="Tamura T."/>
        </authorList>
    </citation>
    <scope>NUCLEOTIDE SEQUENCE [LARGE SCALE GENOMIC DNA]</scope>
    <source>
        <strain evidence="3 4">NBRC 14914</strain>
    </source>
</reference>
<gene>
    <name evidence="3" type="ORF">Adu01nite_32020</name>
</gene>
<dbReference type="Gene3D" id="3.40.630.190">
    <property type="entry name" value="LCP protein"/>
    <property type="match status" value="1"/>
</dbReference>
<dbReference type="PANTHER" id="PTHR33392">
    <property type="entry name" value="POLYISOPRENYL-TEICHOIC ACID--PEPTIDOGLYCAN TEICHOIC ACID TRANSFERASE TAGU"/>
    <property type="match status" value="1"/>
</dbReference>
<protein>
    <recommendedName>
        <fullName evidence="2">Cell envelope-related transcriptional attenuator domain-containing protein</fullName>
    </recommendedName>
</protein>
<evidence type="ECO:0000313" key="4">
    <source>
        <dbReference type="Proteomes" id="UP000637628"/>
    </source>
</evidence>
<sequence>MVLRRKATSRRRRSPRWARLCLVFGALLTVVGGGSVVAIQATVGAATKSVTQQSLIGAASNTEVKRASITGAKNVLLVGIDARKDALPTAGTRSDSIILLHIPSDHESGYMISLPRDSYVPIPAYDNGKVSFAGGKNKINAAFFFGSRGLTGPSALSHGFELLSLTIKELTGITPDAGAIIDFEGFKNVVNTLGKVCMYVDEDTTSIHIGTDDKTGKKAAPYVINKDGTLKSKIKGVTANFYAKGNHCFTPTEALDFVRQRDLLANKDFDYGRQRHQQQFFKAIINQAVKDGLSSPTKLPGLVKAIGSTMTVDTGGISLEDWVFAMKGINPNDLITIKTNEGKFNPESIAGIGSVELLSDDSLDLLKSAKNDTVAEFAATHPTWVAGS</sequence>
<keyword evidence="4" id="KW-1185">Reference proteome</keyword>
<dbReference type="InterPro" id="IPR004474">
    <property type="entry name" value="LytR_CpsA_psr"/>
</dbReference>
<dbReference type="Pfam" id="PF03816">
    <property type="entry name" value="LytR_cpsA_psr"/>
    <property type="match status" value="1"/>
</dbReference>